<organism evidence="23 24">
    <name type="scientific">Daphnia pulex</name>
    <name type="common">Water flea</name>
    <dbReference type="NCBI Taxonomy" id="6669"/>
    <lineage>
        <taxon>Eukaryota</taxon>
        <taxon>Metazoa</taxon>
        <taxon>Ecdysozoa</taxon>
        <taxon>Arthropoda</taxon>
        <taxon>Crustacea</taxon>
        <taxon>Branchiopoda</taxon>
        <taxon>Diplostraca</taxon>
        <taxon>Cladocera</taxon>
        <taxon>Anomopoda</taxon>
        <taxon>Daphniidae</taxon>
        <taxon>Daphnia</taxon>
    </lineage>
</organism>
<gene>
    <name evidence="23" type="ORF">DAPPUDRAFT_200507</name>
</gene>
<dbReference type="PhylomeDB" id="E9H424"/>
<keyword evidence="10" id="KW-0256">Endoplasmic reticulum</keyword>
<dbReference type="CDD" id="cd14048">
    <property type="entry name" value="STKc_EIF2AK3_PERK"/>
    <property type="match status" value="1"/>
</dbReference>
<sequence>MENQIAVASGPPAFVSRYLTDFEPIQCLGRGGFGLVFEVRNRLDDCHYAVKRIQLPNSEEAREKVMREVKALAKLDNPHIVRYFHAWIECPPPVQRNVPKTPNYTRSDAKMFLFIQMQLCRKESLREWLRAHVSHRDSYQTIQMFNEIVRAVEYVHLQGLIHRDLKPSNIFFAPDGAIKIGDFGLVTAMAEEASYSPMSPEGNVICGGGFSPFQRTHTDQVGTQLYMSPEQIEGQPYNHKVDIYSLGLILVELLWPLSTQMEQVTVISQLRKLKFPQGFIEKYPEEAVLLNKMLSRNPDERPTTYGIRASTPLRIYQDSTVEIPEYLHFSLLRPRSTTRTSSGSSS</sequence>
<dbReference type="InterPro" id="IPR000719">
    <property type="entry name" value="Prot_kinase_dom"/>
</dbReference>
<dbReference type="GO" id="GO:0004694">
    <property type="term" value="F:eukaryotic translation initiation factor 2alpha kinase activity"/>
    <property type="evidence" value="ECO:0000318"/>
    <property type="project" value="GO_Central"/>
</dbReference>
<dbReference type="HOGENOM" id="CLU_000288_63_23_1"/>
<dbReference type="AlphaFoldDB" id="E9H424"/>
<dbReference type="EMBL" id="GL732590">
    <property type="protein sequence ID" value="EFX73513.1"/>
    <property type="molecule type" value="Genomic_DNA"/>
</dbReference>
<dbReference type="GO" id="GO:0006986">
    <property type="term" value="P:response to unfolded protein"/>
    <property type="evidence" value="ECO:0007669"/>
    <property type="project" value="UniProtKB-KW"/>
</dbReference>
<evidence type="ECO:0000256" key="7">
    <source>
        <dbReference type="ARBA" id="ARBA00022729"/>
    </source>
</evidence>
<evidence type="ECO:0000256" key="3">
    <source>
        <dbReference type="ARBA" id="ARBA00022527"/>
    </source>
</evidence>
<dbReference type="SUPFAM" id="SSF56112">
    <property type="entry name" value="Protein kinase-like (PK-like)"/>
    <property type="match status" value="1"/>
</dbReference>
<dbReference type="InterPro" id="IPR050339">
    <property type="entry name" value="CC_SR_Kinase"/>
</dbReference>
<evidence type="ECO:0000256" key="15">
    <source>
        <dbReference type="ARBA" id="ARBA00023136"/>
    </source>
</evidence>
<evidence type="ECO:0000256" key="12">
    <source>
        <dbReference type="ARBA" id="ARBA00022845"/>
    </source>
</evidence>
<dbReference type="eggNOG" id="KOG1033">
    <property type="taxonomic scope" value="Eukaryota"/>
</dbReference>
<keyword evidence="11 20" id="KW-0067">ATP-binding</keyword>
<dbReference type="GO" id="GO:0005789">
    <property type="term" value="C:endoplasmic reticulum membrane"/>
    <property type="evidence" value="ECO:0007669"/>
    <property type="project" value="UniProtKB-SubCell"/>
</dbReference>
<evidence type="ECO:0000256" key="11">
    <source>
        <dbReference type="ARBA" id="ARBA00022840"/>
    </source>
</evidence>
<dbReference type="Pfam" id="PF00069">
    <property type="entry name" value="Pkinase"/>
    <property type="match status" value="1"/>
</dbReference>
<evidence type="ECO:0000256" key="1">
    <source>
        <dbReference type="ARBA" id="ARBA00004115"/>
    </source>
</evidence>
<dbReference type="GO" id="GO:0017148">
    <property type="term" value="P:negative regulation of translation"/>
    <property type="evidence" value="ECO:0000318"/>
    <property type="project" value="GO_Central"/>
</dbReference>
<keyword evidence="8 20" id="KW-0547">Nucleotide-binding</keyword>
<keyword evidence="6" id="KW-0812">Transmembrane</keyword>
<keyword evidence="15" id="KW-0472">Membrane</keyword>
<evidence type="ECO:0000313" key="23">
    <source>
        <dbReference type="EMBL" id="EFX73513.1"/>
    </source>
</evidence>
<dbReference type="GO" id="GO:0005634">
    <property type="term" value="C:nucleus"/>
    <property type="evidence" value="ECO:0000318"/>
    <property type="project" value="GO_Central"/>
</dbReference>
<keyword evidence="16" id="KW-0325">Glycoprotein</keyword>
<evidence type="ECO:0000256" key="18">
    <source>
        <dbReference type="ARBA" id="ARBA00037982"/>
    </source>
</evidence>
<dbReference type="FunFam" id="3.30.200.20:FF:000193">
    <property type="entry name" value="Eukaryotic translation initiation factor 2-alpha kinase 3"/>
    <property type="match status" value="1"/>
</dbReference>
<dbReference type="GO" id="GO:0005524">
    <property type="term" value="F:ATP binding"/>
    <property type="evidence" value="ECO:0007669"/>
    <property type="project" value="UniProtKB-UniRule"/>
</dbReference>
<keyword evidence="12" id="KW-0810">Translation regulation</keyword>
<dbReference type="Proteomes" id="UP000000305">
    <property type="component" value="Unassembled WGS sequence"/>
</dbReference>
<keyword evidence="7" id="KW-0732">Signal</keyword>
<dbReference type="FunFam" id="1.10.510.10:FF:000251">
    <property type="entry name" value="eukaryotic translation initiation factor 2-alpha kinase 3"/>
    <property type="match status" value="1"/>
</dbReference>
<proteinExistence type="inferred from homology"/>
<protein>
    <recommendedName>
        <fullName evidence="2">non-specific serine/threonine protein kinase</fullName>
        <ecNumber evidence="2">2.7.11.1</ecNumber>
    </recommendedName>
    <alternativeName>
        <fullName evidence="19">PRKR-like endoplasmic reticulum kinase</fullName>
    </alternativeName>
</protein>
<evidence type="ECO:0000256" key="10">
    <source>
        <dbReference type="ARBA" id="ARBA00022824"/>
    </source>
</evidence>
<dbReference type="GO" id="GO:0006446">
    <property type="term" value="P:regulation of translational initiation"/>
    <property type="evidence" value="ECO:0000318"/>
    <property type="project" value="GO_Central"/>
</dbReference>
<evidence type="ECO:0000256" key="17">
    <source>
        <dbReference type="ARBA" id="ARBA00023230"/>
    </source>
</evidence>
<dbReference type="STRING" id="6669.E9H424"/>
<dbReference type="InterPro" id="IPR008271">
    <property type="entry name" value="Ser/Thr_kinase_AS"/>
</dbReference>
<dbReference type="InterPro" id="IPR017441">
    <property type="entry name" value="Protein_kinase_ATP_BS"/>
</dbReference>
<dbReference type="Gene3D" id="1.10.510.10">
    <property type="entry name" value="Transferase(Phosphotransferase) domain 1"/>
    <property type="match status" value="1"/>
</dbReference>
<evidence type="ECO:0000256" key="21">
    <source>
        <dbReference type="RuleBase" id="RU000304"/>
    </source>
</evidence>
<keyword evidence="3 21" id="KW-0723">Serine/threonine-protein kinase</keyword>
<dbReference type="PROSITE" id="PS00107">
    <property type="entry name" value="PROTEIN_KINASE_ATP"/>
    <property type="match status" value="1"/>
</dbReference>
<evidence type="ECO:0000256" key="6">
    <source>
        <dbReference type="ARBA" id="ARBA00022692"/>
    </source>
</evidence>
<evidence type="ECO:0000259" key="22">
    <source>
        <dbReference type="PROSITE" id="PS50011"/>
    </source>
</evidence>
<comment type="similarity">
    <text evidence="18">Belongs to the protein kinase superfamily. Ser/Thr protein kinase family. GCN2 subfamily.</text>
</comment>
<dbReference type="InParanoid" id="E9H424"/>
<dbReference type="OrthoDB" id="341578at2759"/>
<dbReference type="EC" id="2.7.11.1" evidence="2"/>
<name>E9H424_DAPPU</name>
<evidence type="ECO:0000256" key="14">
    <source>
        <dbReference type="ARBA" id="ARBA00023016"/>
    </source>
</evidence>
<keyword evidence="5" id="KW-0808">Transferase</keyword>
<dbReference type="PROSITE" id="PS50011">
    <property type="entry name" value="PROTEIN_KINASE_DOM"/>
    <property type="match status" value="1"/>
</dbReference>
<reference evidence="23 24" key="1">
    <citation type="journal article" date="2011" name="Science">
        <title>The ecoresponsive genome of Daphnia pulex.</title>
        <authorList>
            <person name="Colbourne J.K."/>
            <person name="Pfrender M.E."/>
            <person name="Gilbert D."/>
            <person name="Thomas W.K."/>
            <person name="Tucker A."/>
            <person name="Oakley T.H."/>
            <person name="Tokishita S."/>
            <person name="Aerts A."/>
            <person name="Arnold G.J."/>
            <person name="Basu M.K."/>
            <person name="Bauer D.J."/>
            <person name="Caceres C.E."/>
            <person name="Carmel L."/>
            <person name="Casola C."/>
            <person name="Choi J.H."/>
            <person name="Detter J.C."/>
            <person name="Dong Q."/>
            <person name="Dusheyko S."/>
            <person name="Eads B.D."/>
            <person name="Frohlich T."/>
            <person name="Geiler-Samerotte K.A."/>
            <person name="Gerlach D."/>
            <person name="Hatcher P."/>
            <person name="Jogdeo S."/>
            <person name="Krijgsveld J."/>
            <person name="Kriventseva E.V."/>
            <person name="Kultz D."/>
            <person name="Laforsch C."/>
            <person name="Lindquist E."/>
            <person name="Lopez J."/>
            <person name="Manak J.R."/>
            <person name="Muller J."/>
            <person name="Pangilinan J."/>
            <person name="Patwardhan R.P."/>
            <person name="Pitluck S."/>
            <person name="Pritham E.J."/>
            <person name="Rechtsteiner A."/>
            <person name="Rho M."/>
            <person name="Rogozin I.B."/>
            <person name="Sakarya O."/>
            <person name="Salamov A."/>
            <person name="Schaack S."/>
            <person name="Shapiro H."/>
            <person name="Shiga Y."/>
            <person name="Skalitzky C."/>
            <person name="Smith Z."/>
            <person name="Souvorov A."/>
            <person name="Sung W."/>
            <person name="Tang Z."/>
            <person name="Tsuchiya D."/>
            <person name="Tu H."/>
            <person name="Vos H."/>
            <person name="Wang M."/>
            <person name="Wolf Y.I."/>
            <person name="Yamagata H."/>
            <person name="Yamada T."/>
            <person name="Ye Y."/>
            <person name="Shaw J.R."/>
            <person name="Andrews J."/>
            <person name="Crease T.J."/>
            <person name="Tang H."/>
            <person name="Lucas S.M."/>
            <person name="Robertson H.M."/>
            <person name="Bork P."/>
            <person name="Koonin E.V."/>
            <person name="Zdobnov E.M."/>
            <person name="Grigoriev I.V."/>
            <person name="Lynch M."/>
            <person name="Boore J.L."/>
        </authorList>
    </citation>
    <scope>NUCLEOTIDE SEQUENCE [LARGE SCALE GENOMIC DNA]</scope>
</reference>
<keyword evidence="13" id="KW-1133">Transmembrane helix</keyword>
<dbReference type="PANTHER" id="PTHR11042">
    <property type="entry name" value="EUKARYOTIC TRANSLATION INITIATION FACTOR 2-ALPHA KINASE EIF2-ALPHA KINASE -RELATED"/>
    <property type="match status" value="1"/>
</dbReference>
<keyword evidence="17" id="KW-0834">Unfolded protein response</keyword>
<evidence type="ECO:0000256" key="5">
    <source>
        <dbReference type="ARBA" id="ARBA00022679"/>
    </source>
</evidence>
<evidence type="ECO:0000256" key="13">
    <source>
        <dbReference type="ARBA" id="ARBA00022989"/>
    </source>
</evidence>
<accession>E9H424</accession>
<evidence type="ECO:0000256" key="2">
    <source>
        <dbReference type="ARBA" id="ARBA00012513"/>
    </source>
</evidence>
<feature type="domain" description="Protein kinase" evidence="22">
    <location>
        <begin position="22"/>
        <end position="314"/>
    </location>
</feature>
<evidence type="ECO:0000256" key="16">
    <source>
        <dbReference type="ARBA" id="ARBA00023180"/>
    </source>
</evidence>
<evidence type="ECO:0000256" key="9">
    <source>
        <dbReference type="ARBA" id="ARBA00022777"/>
    </source>
</evidence>
<comment type="subcellular location">
    <subcellularLocation>
        <location evidence="1">Endoplasmic reticulum membrane</location>
        <topology evidence="1">Single-pass type I membrane protein</topology>
    </subcellularLocation>
</comment>
<dbReference type="SMART" id="SM00220">
    <property type="entry name" value="S_TKc"/>
    <property type="match status" value="1"/>
</dbReference>
<keyword evidence="9" id="KW-0418">Kinase</keyword>
<evidence type="ECO:0000256" key="20">
    <source>
        <dbReference type="PROSITE-ProRule" id="PRU10141"/>
    </source>
</evidence>
<dbReference type="PROSITE" id="PS00108">
    <property type="entry name" value="PROTEIN_KINASE_ST"/>
    <property type="match status" value="1"/>
</dbReference>
<dbReference type="OMA" id="VHMHGVI"/>
<keyword evidence="14" id="KW-0346">Stress response</keyword>
<dbReference type="GO" id="GO:0005737">
    <property type="term" value="C:cytoplasm"/>
    <property type="evidence" value="ECO:0000318"/>
    <property type="project" value="GO_Central"/>
</dbReference>
<keyword evidence="24" id="KW-1185">Reference proteome</keyword>
<keyword evidence="4" id="KW-0597">Phosphoprotein</keyword>
<evidence type="ECO:0000256" key="8">
    <source>
        <dbReference type="ARBA" id="ARBA00022741"/>
    </source>
</evidence>
<dbReference type="PANTHER" id="PTHR11042:SF91">
    <property type="entry name" value="EUKARYOTIC TRANSLATION INITIATION FACTOR 2-ALPHA KINASE"/>
    <property type="match status" value="1"/>
</dbReference>
<dbReference type="KEGG" id="dpx:DAPPUDRAFT_200507"/>
<evidence type="ECO:0000313" key="24">
    <source>
        <dbReference type="Proteomes" id="UP000000305"/>
    </source>
</evidence>
<evidence type="ECO:0000256" key="19">
    <source>
        <dbReference type="ARBA" id="ARBA00041500"/>
    </source>
</evidence>
<dbReference type="InterPro" id="IPR011009">
    <property type="entry name" value="Kinase-like_dom_sf"/>
</dbReference>
<feature type="binding site" evidence="20">
    <location>
        <position position="51"/>
    </location>
    <ligand>
        <name>ATP</name>
        <dbReference type="ChEBI" id="CHEBI:30616"/>
    </ligand>
</feature>
<evidence type="ECO:0000256" key="4">
    <source>
        <dbReference type="ARBA" id="ARBA00022553"/>
    </source>
</evidence>
<dbReference type="Gene3D" id="3.30.200.20">
    <property type="entry name" value="Phosphorylase Kinase, domain 1"/>
    <property type="match status" value="1"/>
</dbReference>